<dbReference type="InterPro" id="IPR001460">
    <property type="entry name" value="PCN-bd_Tpept"/>
</dbReference>
<keyword evidence="3" id="KW-1003">Cell membrane</keyword>
<evidence type="ECO:0000256" key="3">
    <source>
        <dbReference type="ARBA" id="ARBA00022475"/>
    </source>
</evidence>
<dbReference type="Gene3D" id="3.40.710.10">
    <property type="entry name" value="DD-peptidase/beta-lactamase superfamily"/>
    <property type="match status" value="1"/>
</dbReference>
<dbReference type="InterPro" id="IPR012338">
    <property type="entry name" value="Beta-lactam/transpept-like"/>
</dbReference>
<dbReference type="GO" id="GO:0071972">
    <property type="term" value="F:peptidoglycan L,D-transpeptidase activity"/>
    <property type="evidence" value="ECO:0007669"/>
    <property type="project" value="TreeGrafter"/>
</dbReference>
<evidence type="ECO:0000256" key="1">
    <source>
        <dbReference type="ARBA" id="ARBA00004162"/>
    </source>
</evidence>
<dbReference type="PANTHER" id="PTHR30627:SF2">
    <property type="entry name" value="PEPTIDOGLYCAN D,D-TRANSPEPTIDASE MRDA"/>
    <property type="match status" value="1"/>
</dbReference>
<keyword evidence="4 11" id="KW-0812">Transmembrane</keyword>
<dbReference type="RefSeq" id="WP_126814819.1">
    <property type="nucleotide sequence ID" value="NZ_NGKC01000018.1"/>
</dbReference>
<feature type="transmembrane region" description="Helical" evidence="11">
    <location>
        <begin position="32"/>
        <end position="49"/>
    </location>
</feature>
<dbReference type="InterPro" id="IPR036138">
    <property type="entry name" value="PBP_dimer_sf"/>
</dbReference>
<dbReference type="PANTHER" id="PTHR30627">
    <property type="entry name" value="PEPTIDOGLYCAN D,D-TRANSPEPTIDASE"/>
    <property type="match status" value="1"/>
</dbReference>
<dbReference type="Pfam" id="PF00905">
    <property type="entry name" value="Transpeptidase"/>
    <property type="match status" value="1"/>
</dbReference>
<dbReference type="EMBL" id="NGKC01000018">
    <property type="protein sequence ID" value="RSU09522.1"/>
    <property type="molecule type" value="Genomic_DNA"/>
</dbReference>
<gene>
    <name evidence="14" type="ORF">CBF27_12495</name>
</gene>
<evidence type="ECO:0000256" key="10">
    <source>
        <dbReference type="SAM" id="MobiDB-lite"/>
    </source>
</evidence>
<evidence type="ECO:0000256" key="8">
    <source>
        <dbReference type="ARBA" id="ARBA00023136"/>
    </source>
</evidence>
<name>A0A430AN26_9ENTE</name>
<proteinExistence type="inferred from homology"/>
<keyword evidence="9" id="KW-0961">Cell wall biogenesis/degradation</keyword>
<dbReference type="SUPFAM" id="SSF56601">
    <property type="entry name" value="beta-lactamase/transpeptidase-like"/>
    <property type="match status" value="1"/>
</dbReference>
<evidence type="ECO:0000256" key="2">
    <source>
        <dbReference type="ARBA" id="ARBA00007171"/>
    </source>
</evidence>
<protein>
    <submittedName>
        <fullName evidence="14">Cell division protein FtsI</fullName>
    </submittedName>
</protein>
<evidence type="ECO:0000256" key="4">
    <source>
        <dbReference type="ARBA" id="ARBA00022692"/>
    </source>
</evidence>
<reference evidence="14 15" key="1">
    <citation type="submission" date="2017-05" db="EMBL/GenBank/DDBJ databases">
        <title>Vagococcus spp. assemblies.</title>
        <authorList>
            <person name="Gulvik C.A."/>
        </authorList>
    </citation>
    <scope>NUCLEOTIDE SEQUENCE [LARGE SCALE GENOMIC DNA]</scope>
    <source>
        <strain evidence="14 15">LMG 24798</strain>
    </source>
</reference>
<comment type="similarity">
    <text evidence="2">Belongs to the transpeptidase family.</text>
</comment>
<evidence type="ECO:0000313" key="14">
    <source>
        <dbReference type="EMBL" id="RSU09522.1"/>
    </source>
</evidence>
<comment type="caution">
    <text evidence="14">The sequence shown here is derived from an EMBL/GenBank/DDBJ whole genome shotgun (WGS) entry which is preliminary data.</text>
</comment>
<dbReference type="GO" id="GO:0051301">
    <property type="term" value="P:cell division"/>
    <property type="evidence" value="ECO:0007669"/>
    <property type="project" value="UniProtKB-KW"/>
</dbReference>
<evidence type="ECO:0000256" key="11">
    <source>
        <dbReference type="SAM" id="Phobius"/>
    </source>
</evidence>
<dbReference type="InterPro" id="IPR005311">
    <property type="entry name" value="PBP_dimer"/>
</dbReference>
<keyword evidence="5" id="KW-0133">Cell shape</keyword>
<comment type="subcellular location">
    <subcellularLocation>
        <location evidence="1">Cell membrane</location>
        <topology evidence="1">Single-pass membrane protein</topology>
    </subcellularLocation>
</comment>
<evidence type="ECO:0000313" key="15">
    <source>
        <dbReference type="Proteomes" id="UP000286773"/>
    </source>
</evidence>
<keyword evidence="6" id="KW-0573">Peptidoglycan synthesis</keyword>
<dbReference type="Proteomes" id="UP000286773">
    <property type="component" value="Unassembled WGS sequence"/>
</dbReference>
<dbReference type="AlphaFoldDB" id="A0A430AN26"/>
<dbReference type="GO" id="GO:0071555">
    <property type="term" value="P:cell wall organization"/>
    <property type="evidence" value="ECO:0007669"/>
    <property type="project" value="UniProtKB-KW"/>
</dbReference>
<feature type="region of interest" description="Disordered" evidence="10">
    <location>
        <begin position="1"/>
        <end position="21"/>
    </location>
</feature>
<dbReference type="GO" id="GO:0008360">
    <property type="term" value="P:regulation of cell shape"/>
    <property type="evidence" value="ECO:0007669"/>
    <property type="project" value="UniProtKB-KW"/>
</dbReference>
<dbReference type="GO" id="GO:0005886">
    <property type="term" value="C:plasma membrane"/>
    <property type="evidence" value="ECO:0007669"/>
    <property type="project" value="UniProtKB-SubCell"/>
</dbReference>
<sequence>MRNQPKGWRPFFRKKPTEGTTRKSHVPFRLDFLFFIVFILFSALIIRLADLQINKQAEYQQIISEGSSNQIKEPSLRGSIYDLSGKLLVGSKANPSITFTRSNNMTAKELLDIANQINDLVDIPKDDLTERDKKDYWLAEPKNYEAAEKRLSDKEKLDKKGNLLSNGDYYAQVVGKVKQEEIQFDDNTLKAASIFKKINGTVAMGTVTLKNKDVTTEEIALVGENTATIPGLSTSTDWERDYPEEDMIQNLFGTVSSESAGLPKEQLDKYLEKGYERNDRVGTSYLEESYEDVLQGKKTVYEVNTDNKGRIISKTEVQAGQKGDNLKLTIDLDFQRRVEEILRSNYQVLINNGKARYSPGAYVVVTNPETGAVYALAGLKHDTETGELTDDVLGTFTNAFEPGSAIKAATVMSGYENGIIKGNATLVDEPIRIAGSAPKTSVFNPFGQVAINTTTALEVSSNVYMMKIAMGMMGIEYRDGMTLPARTDVFETLRDTYAQFGLGSATGLDLPGESTGYANKQYTDEDGNLISGIMGNLLDLSYGNYDLYTPLQMAQYIATVANNGVRVAPHVVEGVYGNDEKGNLGELKEKVEPKVKSKIEGRQSEFDIIQQGLYQVVYGGSGTGRALQGANYTVAAKTGTAETYVGNTPVVNSTLVGYAPFDNPKVAISIVLPKITDESNGLNTAIGTQIFNAFYEMMDDKVQ</sequence>
<dbReference type="GO" id="GO:0008658">
    <property type="term" value="F:penicillin binding"/>
    <property type="evidence" value="ECO:0007669"/>
    <property type="project" value="InterPro"/>
</dbReference>
<dbReference type="GO" id="GO:0009252">
    <property type="term" value="P:peptidoglycan biosynthetic process"/>
    <property type="evidence" value="ECO:0007669"/>
    <property type="project" value="UniProtKB-KW"/>
</dbReference>
<dbReference type="InterPro" id="IPR050515">
    <property type="entry name" value="Beta-lactam/transpept"/>
</dbReference>
<dbReference type="Gene3D" id="1.10.10.1230">
    <property type="entry name" value="Penicillin-binding protein, N-terminal non-catalytic domain, head sub-domain"/>
    <property type="match status" value="1"/>
</dbReference>
<keyword evidence="7 11" id="KW-1133">Transmembrane helix</keyword>
<evidence type="ECO:0000256" key="9">
    <source>
        <dbReference type="ARBA" id="ARBA00023316"/>
    </source>
</evidence>
<feature type="domain" description="Penicillin-binding protein transpeptidase" evidence="12">
    <location>
        <begin position="362"/>
        <end position="691"/>
    </location>
</feature>
<evidence type="ECO:0000256" key="6">
    <source>
        <dbReference type="ARBA" id="ARBA00022984"/>
    </source>
</evidence>
<keyword evidence="14" id="KW-0132">Cell division</keyword>
<accession>A0A430AN26</accession>
<keyword evidence="8 11" id="KW-0472">Membrane</keyword>
<organism evidence="14 15">
    <name type="scientific">Vagococcus acidifermentans</name>
    <dbReference type="NCBI Taxonomy" id="564710"/>
    <lineage>
        <taxon>Bacteria</taxon>
        <taxon>Bacillati</taxon>
        <taxon>Bacillota</taxon>
        <taxon>Bacilli</taxon>
        <taxon>Lactobacillales</taxon>
        <taxon>Enterococcaceae</taxon>
        <taxon>Vagococcus</taxon>
    </lineage>
</organism>
<dbReference type="Gene3D" id="3.90.1310.10">
    <property type="entry name" value="Penicillin-binding protein 2a (Domain 2)"/>
    <property type="match status" value="1"/>
</dbReference>
<feature type="domain" description="Penicillin-binding protein dimerisation" evidence="13">
    <location>
        <begin position="73"/>
        <end position="315"/>
    </location>
</feature>
<dbReference type="Pfam" id="PF03717">
    <property type="entry name" value="PBP_dimer"/>
    <property type="match status" value="1"/>
</dbReference>
<keyword evidence="14" id="KW-0131">Cell cycle</keyword>
<evidence type="ECO:0000259" key="13">
    <source>
        <dbReference type="Pfam" id="PF03717"/>
    </source>
</evidence>
<keyword evidence="15" id="KW-1185">Reference proteome</keyword>
<dbReference type="OrthoDB" id="9770103at2"/>
<evidence type="ECO:0000256" key="5">
    <source>
        <dbReference type="ARBA" id="ARBA00022960"/>
    </source>
</evidence>
<dbReference type="SUPFAM" id="SSF56519">
    <property type="entry name" value="Penicillin binding protein dimerisation domain"/>
    <property type="match status" value="1"/>
</dbReference>
<evidence type="ECO:0000256" key="7">
    <source>
        <dbReference type="ARBA" id="ARBA00022989"/>
    </source>
</evidence>
<evidence type="ECO:0000259" key="12">
    <source>
        <dbReference type="Pfam" id="PF00905"/>
    </source>
</evidence>